<dbReference type="InterPro" id="IPR000121">
    <property type="entry name" value="PEP_util_C"/>
</dbReference>
<sequence length="31" mass="3585">MAVDRGNEKVNQLFDHYHPAVLRLINNVIHA</sequence>
<dbReference type="SUPFAM" id="SSF51621">
    <property type="entry name" value="Phosphoenolpyruvate/pyruvate domain"/>
    <property type="match status" value="1"/>
</dbReference>
<evidence type="ECO:0000259" key="1">
    <source>
        <dbReference type="Pfam" id="PF02896"/>
    </source>
</evidence>
<feature type="domain" description="PEP-utilising enzyme C-terminal" evidence="1">
    <location>
        <begin position="1"/>
        <end position="30"/>
    </location>
</feature>
<accession>A0A1V4QES6</accession>
<feature type="non-terminal residue" evidence="2">
    <location>
        <position position="31"/>
    </location>
</feature>
<evidence type="ECO:0000313" key="3">
    <source>
        <dbReference type="Proteomes" id="UP000191663"/>
    </source>
</evidence>
<organism evidence="2 3">
    <name type="scientific">candidate division WOR-3 bacterium 4484_100</name>
    <dbReference type="NCBI Taxonomy" id="1936077"/>
    <lineage>
        <taxon>Bacteria</taxon>
        <taxon>Bacteria division WOR-3</taxon>
    </lineage>
</organism>
<proteinExistence type="predicted"/>
<dbReference type="Proteomes" id="UP000191663">
    <property type="component" value="Unassembled WGS sequence"/>
</dbReference>
<dbReference type="EMBL" id="MUKB01000070">
    <property type="protein sequence ID" value="OPX17860.1"/>
    <property type="molecule type" value="Genomic_DNA"/>
</dbReference>
<comment type="caution">
    <text evidence="2">The sequence shown here is derived from an EMBL/GenBank/DDBJ whole genome shotgun (WGS) entry which is preliminary data.</text>
</comment>
<name>A0A1V4QES6_UNCW3</name>
<dbReference type="Pfam" id="PF02896">
    <property type="entry name" value="PEP-utilizers_C"/>
    <property type="match status" value="1"/>
</dbReference>
<dbReference type="AlphaFoldDB" id="A0A1V4QES6"/>
<reference evidence="3" key="1">
    <citation type="submission" date="2017-01" db="EMBL/GenBank/DDBJ databases">
        <title>Novel pathways for hydrocarbon cycling and metabolic interdependencies in hydrothermal sediment communities.</title>
        <authorList>
            <person name="Dombrowski N."/>
            <person name="Seitz K."/>
            <person name="Teske A."/>
            <person name="Baker B."/>
        </authorList>
    </citation>
    <scope>NUCLEOTIDE SEQUENCE [LARGE SCALE GENOMIC DNA]</scope>
</reference>
<dbReference type="InterPro" id="IPR015813">
    <property type="entry name" value="Pyrv/PenolPyrv_kinase-like_dom"/>
</dbReference>
<protein>
    <recommendedName>
        <fullName evidence="1">PEP-utilising enzyme C-terminal domain-containing protein</fullName>
    </recommendedName>
</protein>
<evidence type="ECO:0000313" key="2">
    <source>
        <dbReference type="EMBL" id="OPX17860.1"/>
    </source>
</evidence>
<dbReference type="GO" id="GO:0016772">
    <property type="term" value="F:transferase activity, transferring phosphorus-containing groups"/>
    <property type="evidence" value="ECO:0007669"/>
    <property type="project" value="InterPro"/>
</dbReference>
<gene>
    <name evidence="2" type="ORF">BXT86_04325</name>
</gene>